<keyword evidence="7" id="KW-1185">Reference proteome</keyword>
<dbReference type="RefSeq" id="WP_245712014.1">
    <property type="nucleotide sequence ID" value="NZ_FNRD01000002.1"/>
</dbReference>
<dbReference type="GO" id="GO:0046872">
    <property type="term" value="F:metal ion binding"/>
    <property type="evidence" value="ECO:0007669"/>
    <property type="project" value="UniProtKB-KW"/>
</dbReference>
<dbReference type="Gene3D" id="1.10.760.10">
    <property type="entry name" value="Cytochrome c-like domain"/>
    <property type="match status" value="1"/>
</dbReference>
<dbReference type="AlphaFoldDB" id="A0A1H3ZC30"/>
<dbReference type="Proteomes" id="UP000198951">
    <property type="component" value="Unassembled WGS sequence"/>
</dbReference>
<dbReference type="InterPro" id="IPR051459">
    <property type="entry name" value="Cytochrome_c-type_DH"/>
</dbReference>
<name>A0A1H3ZC30_9FLAO</name>
<dbReference type="InterPro" id="IPR009056">
    <property type="entry name" value="Cyt_c-like_dom"/>
</dbReference>
<evidence type="ECO:0000313" key="6">
    <source>
        <dbReference type="EMBL" id="SEA21316.1"/>
    </source>
</evidence>
<dbReference type="Pfam" id="PF00034">
    <property type="entry name" value="Cytochrom_C"/>
    <property type="match status" value="1"/>
</dbReference>
<dbReference type="STRING" id="150146.SAMN05443667_102346"/>
<evidence type="ECO:0000313" key="7">
    <source>
        <dbReference type="Proteomes" id="UP000198951"/>
    </source>
</evidence>
<dbReference type="PANTHER" id="PTHR35008:SF4">
    <property type="entry name" value="BLL4482 PROTEIN"/>
    <property type="match status" value="1"/>
</dbReference>
<accession>A0A1H3ZC30</accession>
<evidence type="ECO:0000259" key="5">
    <source>
        <dbReference type="PROSITE" id="PS51007"/>
    </source>
</evidence>
<dbReference type="GO" id="GO:0020037">
    <property type="term" value="F:heme binding"/>
    <property type="evidence" value="ECO:0007669"/>
    <property type="project" value="InterPro"/>
</dbReference>
<dbReference type="PANTHER" id="PTHR35008">
    <property type="entry name" value="BLL4482 PROTEIN-RELATED"/>
    <property type="match status" value="1"/>
</dbReference>
<sequence>MIAKLHLGIALFASAYLYYSNPSVSSKTNYLPILEIQQQTPLQKSIADGKEVYADFCMQCHLANGKGDGVNFPTLDGSNWLTEKRTQSIHALKFGLSGPIVVNGKKFNSAMPAMGLSNQEVTDVMNYIMNSWGNKQKKSVSLEEVALVKQ</sequence>
<dbReference type="PROSITE" id="PS51007">
    <property type="entry name" value="CYTC"/>
    <property type="match status" value="1"/>
</dbReference>
<protein>
    <submittedName>
        <fullName evidence="6">Cytochrome c</fullName>
    </submittedName>
</protein>
<proteinExistence type="predicted"/>
<dbReference type="GO" id="GO:0009055">
    <property type="term" value="F:electron transfer activity"/>
    <property type="evidence" value="ECO:0007669"/>
    <property type="project" value="InterPro"/>
</dbReference>
<keyword evidence="1 4" id="KW-0349">Heme</keyword>
<gene>
    <name evidence="6" type="ORF">SAMN05443667_102346</name>
</gene>
<dbReference type="InterPro" id="IPR036909">
    <property type="entry name" value="Cyt_c-like_dom_sf"/>
</dbReference>
<evidence type="ECO:0000256" key="1">
    <source>
        <dbReference type="ARBA" id="ARBA00022617"/>
    </source>
</evidence>
<evidence type="ECO:0000256" key="2">
    <source>
        <dbReference type="ARBA" id="ARBA00022723"/>
    </source>
</evidence>
<dbReference type="SUPFAM" id="SSF46626">
    <property type="entry name" value="Cytochrome c"/>
    <property type="match status" value="1"/>
</dbReference>
<dbReference type="EMBL" id="FNRD01000002">
    <property type="protein sequence ID" value="SEA21316.1"/>
    <property type="molecule type" value="Genomic_DNA"/>
</dbReference>
<evidence type="ECO:0000256" key="4">
    <source>
        <dbReference type="PROSITE-ProRule" id="PRU00433"/>
    </source>
</evidence>
<keyword evidence="3 4" id="KW-0408">Iron</keyword>
<organism evidence="6 7">
    <name type="scientific">Flavobacterium gillisiae</name>
    <dbReference type="NCBI Taxonomy" id="150146"/>
    <lineage>
        <taxon>Bacteria</taxon>
        <taxon>Pseudomonadati</taxon>
        <taxon>Bacteroidota</taxon>
        <taxon>Flavobacteriia</taxon>
        <taxon>Flavobacteriales</taxon>
        <taxon>Flavobacteriaceae</taxon>
        <taxon>Flavobacterium</taxon>
    </lineage>
</organism>
<evidence type="ECO:0000256" key="3">
    <source>
        <dbReference type="ARBA" id="ARBA00023004"/>
    </source>
</evidence>
<keyword evidence="2 4" id="KW-0479">Metal-binding</keyword>
<feature type="domain" description="Cytochrome c" evidence="5">
    <location>
        <begin position="44"/>
        <end position="132"/>
    </location>
</feature>
<reference evidence="7" key="1">
    <citation type="submission" date="2016-10" db="EMBL/GenBank/DDBJ databases">
        <authorList>
            <person name="Varghese N."/>
            <person name="Submissions S."/>
        </authorList>
    </citation>
    <scope>NUCLEOTIDE SEQUENCE [LARGE SCALE GENOMIC DNA]</scope>
    <source>
        <strain evidence="7">DSM 22376</strain>
    </source>
</reference>